<keyword evidence="2" id="KW-1185">Reference proteome</keyword>
<proteinExistence type="predicted"/>
<organism evidence="1 2">
    <name type="scientific">Nonomuraea maheshkhaliensis</name>
    <dbReference type="NCBI Taxonomy" id="419590"/>
    <lineage>
        <taxon>Bacteria</taxon>
        <taxon>Bacillati</taxon>
        <taxon>Actinomycetota</taxon>
        <taxon>Actinomycetes</taxon>
        <taxon>Streptosporangiales</taxon>
        <taxon>Streptosporangiaceae</taxon>
        <taxon>Nonomuraea</taxon>
    </lineage>
</organism>
<evidence type="ECO:0000313" key="1">
    <source>
        <dbReference type="EMBL" id="GAA1614405.1"/>
    </source>
</evidence>
<comment type="caution">
    <text evidence="1">The sequence shown here is derived from an EMBL/GenBank/DDBJ whole genome shotgun (WGS) entry which is preliminary data.</text>
</comment>
<accession>A0ABN2EU84</accession>
<dbReference type="Proteomes" id="UP001500064">
    <property type="component" value="Unassembled WGS sequence"/>
</dbReference>
<evidence type="ECO:0000313" key="2">
    <source>
        <dbReference type="Proteomes" id="UP001500064"/>
    </source>
</evidence>
<protein>
    <submittedName>
        <fullName evidence="1">Uncharacterized protein</fullName>
    </submittedName>
</protein>
<reference evidence="1 2" key="1">
    <citation type="journal article" date="2019" name="Int. J. Syst. Evol. Microbiol.">
        <title>The Global Catalogue of Microorganisms (GCM) 10K type strain sequencing project: providing services to taxonomists for standard genome sequencing and annotation.</title>
        <authorList>
            <consortium name="The Broad Institute Genomics Platform"/>
            <consortium name="The Broad Institute Genome Sequencing Center for Infectious Disease"/>
            <person name="Wu L."/>
            <person name="Ma J."/>
        </authorList>
    </citation>
    <scope>NUCLEOTIDE SEQUENCE [LARGE SCALE GENOMIC DNA]</scope>
    <source>
        <strain evidence="1 2">JCM 13929</strain>
    </source>
</reference>
<dbReference type="RefSeq" id="WP_346101493.1">
    <property type="nucleotide sequence ID" value="NZ_BAAAMU010000003.1"/>
</dbReference>
<name>A0ABN2EU84_9ACTN</name>
<gene>
    <name evidence="1" type="ORF">GCM10009733_008260</name>
</gene>
<sequence length="97" mass="10907">MRDPYAAVDKVEAAANAAGFHAETKEEDRRVFLTLTGHGKAIRVHYIVHNLATGYRAFHYAEVRNEGDDLWADHETVWSMRALLARLTEAGSKEPGR</sequence>
<dbReference type="EMBL" id="BAAAMU010000003">
    <property type="protein sequence ID" value="GAA1614405.1"/>
    <property type="molecule type" value="Genomic_DNA"/>
</dbReference>